<sequence>MRNQCLVFCLFSIFISCNNNEVSFKSLIENKNLIKFSINSISDNPSIEVDSLIDSIYYIKPQVSDNSLIGEYSKILFEDNKVFILENSKTNKAVYAFAMDGKFLFNINARGDGPGEYVSIHDFYVDANNKQVGILDRSQILKYDYKGKFIGKLDLRKYLVKNIIYNNNFIYAYTYSYCFENKCHNLKVFNMQGELVYSDYPLEKSLQDFPLASDKIYLNADSNKVFFNSLNNDTIYRFEKDHLTPEVVVDFAEYKYPDDEFHKLLDKGEDVISELSYLRDSKYALFGINNFSLTSDYLFTSFFKGYTVYYALFSFKTKNKRIFSSLKPSDNILITPRIIFANDHFIYSILDTEYLDWHKRHEESLGITDPHKDFSKTLIDRYNYLLKDINIDDNAVIAVMKFKSF</sequence>
<dbReference type="PROSITE" id="PS51257">
    <property type="entry name" value="PROKAR_LIPOPROTEIN"/>
    <property type="match status" value="1"/>
</dbReference>
<gene>
    <name evidence="1" type="ORF">SAMN05660349_02861</name>
</gene>
<name>A0A1T5EAJ1_9BACT</name>
<dbReference type="EMBL" id="FUYQ01000025">
    <property type="protein sequence ID" value="SKB81027.1"/>
    <property type="molecule type" value="Genomic_DNA"/>
</dbReference>
<protein>
    <recommendedName>
        <fullName evidence="3">6-bladed beta-propeller protein</fullName>
    </recommendedName>
</protein>
<reference evidence="2" key="1">
    <citation type="submission" date="2017-02" db="EMBL/GenBank/DDBJ databases">
        <authorList>
            <person name="Varghese N."/>
            <person name="Submissions S."/>
        </authorList>
    </citation>
    <scope>NUCLEOTIDE SEQUENCE [LARGE SCALE GENOMIC DNA]</scope>
    <source>
        <strain evidence="2">DSM 24967</strain>
    </source>
</reference>
<evidence type="ECO:0000313" key="2">
    <source>
        <dbReference type="Proteomes" id="UP000190852"/>
    </source>
</evidence>
<proteinExistence type="predicted"/>
<evidence type="ECO:0008006" key="3">
    <source>
        <dbReference type="Google" id="ProtNLM"/>
    </source>
</evidence>
<dbReference type="Pfam" id="PF17170">
    <property type="entry name" value="DUF5128"/>
    <property type="match status" value="1"/>
</dbReference>
<accession>A0A1T5EAJ1</accession>
<dbReference type="Proteomes" id="UP000190852">
    <property type="component" value="Unassembled WGS sequence"/>
</dbReference>
<evidence type="ECO:0000313" key="1">
    <source>
        <dbReference type="EMBL" id="SKB81027.1"/>
    </source>
</evidence>
<keyword evidence="2" id="KW-1185">Reference proteome</keyword>
<dbReference type="AlphaFoldDB" id="A0A1T5EAJ1"/>
<dbReference type="SUPFAM" id="SSF63825">
    <property type="entry name" value="YWTD domain"/>
    <property type="match status" value="1"/>
</dbReference>
<dbReference type="InterPro" id="IPR011042">
    <property type="entry name" value="6-blade_b-propeller_TolB-like"/>
</dbReference>
<organism evidence="1 2">
    <name type="scientific">Parabacteroides chartae</name>
    <dbReference type="NCBI Taxonomy" id="1037355"/>
    <lineage>
        <taxon>Bacteria</taxon>
        <taxon>Pseudomonadati</taxon>
        <taxon>Bacteroidota</taxon>
        <taxon>Bacteroidia</taxon>
        <taxon>Bacteroidales</taxon>
        <taxon>Tannerellaceae</taxon>
        <taxon>Parabacteroides</taxon>
    </lineage>
</organism>
<dbReference type="Gene3D" id="2.120.10.30">
    <property type="entry name" value="TolB, C-terminal domain"/>
    <property type="match status" value="1"/>
</dbReference>